<name>A0ABM8K658_9FLAO</name>
<dbReference type="SUPFAM" id="SSF102114">
    <property type="entry name" value="Radical SAM enzymes"/>
    <property type="match status" value="1"/>
</dbReference>
<dbReference type="Pfam" id="PF04055">
    <property type="entry name" value="Radical_SAM"/>
    <property type="match status" value="1"/>
</dbReference>
<evidence type="ECO:0000256" key="3">
    <source>
        <dbReference type="ARBA" id="ARBA00022723"/>
    </source>
</evidence>
<dbReference type="Gene3D" id="3.20.20.70">
    <property type="entry name" value="Aldolase class I"/>
    <property type="match status" value="1"/>
</dbReference>
<dbReference type="InterPro" id="IPR013785">
    <property type="entry name" value="Aldolase_TIM"/>
</dbReference>
<protein>
    <submittedName>
        <fullName evidence="8">Radical SAM protein</fullName>
    </submittedName>
</protein>
<organism evidence="8 9">
    <name type="scientific">Chryseobacterium gambrini</name>
    <dbReference type="NCBI Taxonomy" id="373672"/>
    <lineage>
        <taxon>Bacteria</taxon>
        <taxon>Pseudomonadati</taxon>
        <taxon>Bacteroidota</taxon>
        <taxon>Flavobacteriia</taxon>
        <taxon>Flavobacteriales</taxon>
        <taxon>Weeksellaceae</taxon>
        <taxon>Chryseobacterium group</taxon>
        <taxon>Chryseobacterium</taxon>
    </lineage>
</organism>
<reference evidence="8 9" key="1">
    <citation type="journal article" date="2020" name="Microbes Environ.">
        <title>Synthetic bacterial community of duckweed: a simple and stable system to study plant-microbe interactions.</title>
        <authorList>
            <person name="Ishizawa H."/>
            <person name="Tada M."/>
            <person name="Kuroda M."/>
            <person name="Inoue D."/>
            <person name="Futamata H."/>
            <person name="Ike M."/>
        </authorList>
    </citation>
    <scope>NUCLEOTIDE SEQUENCE [LARGE SCALE GENOMIC DNA]</scope>
    <source>
        <strain evidence="8 9">DW100</strain>
    </source>
</reference>
<comment type="similarity">
    <text evidence="6">Belongs to the radical SAM superfamily. Anaerobic sulfatase-maturating enzyme family.</text>
</comment>
<evidence type="ECO:0000256" key="4">
    <source>
        <dbReference type="ARBA" id="ARBA00023004"/>
    </source>
</evidence>
<keyword evidence="4" id="KW-0408">Iron</keyword>
<accession>A0ABM8K658</accession>
<evidence type="ECO:0000256" key="2">
    <source>
        <dbReference type="ARBA" id="ARBA00022691"/>
    </source>
</evidence>
<dbReference type="InterPro" id="IPR007197">
    <property type="entry name" value="rSAM"/>
</dbReference>
<keyword evidence="9" id="KW-1185">Reference proteome</keyword>
<dbReference type="SFLD" id="SFLDS00029">
    <property type="entry name" value="Radical_SAM"/>
    <property type="match status" value="1"/>
</dbReference>
<dbReference type="SFLD" id="SFLDG01384">
    <property type="entry name" value="thioether_bond_formation_requi"/>
    <property type="match status" value="1"/>
</dbReference>
<dbReference type="CDD" id="cd01335">
    <property type="entry name" value="Radical_SAM"/>
    <property type="match status" value="1"/>
</dbReference>
<keyword evidence="2" id="KW-0949">S-adenosyl-L-methionine</keyword>
<dbReference type="SFLD" id="SFLDG01386">
    <property type="entry name" value="main_SPASM_domain-containing"/>
    <property type="match status" value="1"/>
</dbReference>
<evidence type="ECO:0000313" key="9">
    <source>
        <dbReference type="Proteomes" id="UP001380186"/>
    </source>
</evidence>
<dbReference type="Proteomes" id="UP001380186">
    <property type="component" value="Chromosome"/>
</dbReference>
<dbReference type="InterPro" id="IPR058240">
    <property type="entry name" value="rSAM_sf"/>
</dbReference>
<sequence>MKDLFYIPIDEKCIIYMPQRDLAFYADKEVIPIVDKIRNGEALSIEDQKSVIFQQIDKIRDKYPRVKELIDKPKFDETNFLPTKAIIIPTETCNLGCTYCYASAMPIKDKISWELIENTIEFITKNAISKKRKVIGITFYGGGEPTLQWNYIEQAVDLLNLKCKNHKLEYDCTIITNGTLLTENKIDWIIKNNINIQISFDVLPDVQLVQRPFANEKNSHSKVVETINLFQEKKYKINLRCTITENNLLSMSKTVNYIFNNFKSIKTIHLEPSTSIGRSLSTSTYEPNDTVFIREFIKAFELGQELGIYVYCSMSDNVGKIKSRFCNTEFTVSSNGAITACHRYSREETPNSKLFMYGKFNTETKKFDVDLEKLNNIDSFNGKNYANCKDCYAQYNCAGDCLSTRVSQDEVLQDGQRCNIVRELLKYDLLRELNS</sequence>
<evidence type="ECO:0000256" key="6">
    <source>
        <dbReference type="ARBA" id="ARBA00023601"/>
    </source>
</evidence>
<keyword evidence="3" id="KW-0479">Metal-binding</keyword>
<evidence type="ECO:0000256" key="5">
    <source>
        <dbReference type="ARBA" id="ARBA00023014"/>
    </source>
</evidence>
<dbReference type="RefSeq" id="WP_338615093.1">
    <property type="nucleotide sequence ID" value="NZ_AP029022.1"/>
</dbReference>
<feature type="domain" description="Radical SAM core" evidence="7">
    <location>
        <begin position="79"/>
        <end position="309"/>
    </location>
</feature>
<dbReference type="PROSITE" id="PS51918">
    <property type="entry name" value="RADICAL_SAM"/>
    <property type="match status" value="1"/>
</dbReference>
<proteinExistence type="inferred from homology"/>
<gene>
    <name evidence="8" type="ORF">CRDW_18680</name>
</gene>
<dbReference type="InterPro" id="IPR023885">
    <property type="entry name" value="4Fe4S-binding_SPASM_dom"/>
</dbReference>
<evidence type="ECO:0000256" key="1">
    <source>
        <dbReference type="ARBA" id="ARBA00001966"/>
    </source>
</evidence>
<dbReference type="InterPro" id="IPR023867">
    <property type="entry name" value="Sulphatase_maturase_rSAM"/>
</dbReference>
<evidence type="ECO:0000259" key="7">
    <source>
        <dbReference type="PROSITE" id="PS51918"/>
    </source>
</evidence>
<comment type="cofactor">
    <cofactor evidence="1">
        <name>[4Fe-4S] cluster</name>
        <dbReference type="ChEBI" id="CHEBI:49883"/>
    </cofactor>
</comment>
<dbReference type="SFLD" id="SFLDG01067">
    <property type="entry name" value="SPASM/twitch_domain_containing"/>
    <property type="match status" value="1"/>
</dbReference>
<evidence type="ECO:0000313" key="8">
    <source>
        <dbReference type="EMBL" id="BEV04494.1"/>
    </source>
</evidence>
<dbReference type="PANTHER" id="PTHR43273">
    <property type="entry name" value="ANAEROBIC SULFATASE-MATURATING ENZYME HOMOLOG ASLB-RELATED"/>
    <property type="match status" value="1"/>
</dbReference>
<dbReference type="EMBL" id="AP029022">
    <property type="protein sequence ID" value="BEV04494.1"/>
    <property type="molecule type" value="Genomic_DNA"/>
</dbReference>
<dbReference type="PANTHER" id="PTHR43273:SF3">
    <property type="entry name" value="ANAEROBIC SULFATASE-MATURATING ENZYME HOMOLOG ASLB-RELATED"/>
    <property type="match status" value="1"/>
</dbReference>
<keyword evidence="5" id="KW-0411">Iron-sulfur</keyword>
<dbReference type="NCBIfam" id="TIGR04085">
    <property type="entry name" value="rSAM_more_4Fe4S"/>
    <property type="match status" value="1"/>
</dbReference>